<protein>
    <recommendedName>
        <fullName evidence="2">DUF7896 domain-containing protein</fullName>
    </recommendedName>
</protein>
<dbReference type="Proteomes" id="UP000053259">
    <property type="component" value="Unassembled WGS sequence"/>
</dbReference>
<feature type="region of interest" description="Disordered" evidence="1">
    <location>
        <begin position="33"/>
        <end position="98"/>
    </location>
</feature>
<keyword evidence="4" id="KW-1185">Reference proteome</keyword>
<organism evidence="3 4">
    <name type="scientific">Verruconis gallopava</name>
    <dbReference type="NCBI Taxonomy" id="253628"/>
    <lineage>
        <taxon>Eukaryota</taxon>
        <taxon>Fungi</taxon>
        <taxon>Dikarya</taxon>
        <taxon>Ascomycota</taxon>
        <taxon>Pezizomycotina</taxon>
        <taxon>Dothideomycetes</taxon>
        <taxon>Pleosporomycetidae</taxon>
        <taxon>Venturiales</taxon>
        <taxon>Sympoventuriaceae</taxon>
        <taxon>Verruconis</taxon>
    </lineage>
</organism>
<evidence type="ECO:0000256" key="1">
    <source>
        <dbReference type="SAM" id="MobiDB-lite"/>
    </source>
</evidence>
<evidence type="ECO:0000259" key="2">
    <source>
        <dbReference type="Pfam" id="PF25438"/>
    </source>
</evidence>
<dbReference type="EMBL" id="KN847532">
    <property type="protein sequence ID" value="KIW07504.1"/>
    <property type="molecule type" value="Genomic_DNA"/>
</dbReference>
<reference evidence="3 4" key="1">
    <citation type="submission" date="2015-01" db="EMBL/GenBank/DDBJ databases">
        <title>The Genome Sequence of Ochroconis gallopava CBS43764.</title>
        <authorList>
            <consortium name="The Broad Institute Genomics Platform"/>
            <person name="Cuomo C."/>
            <person name="de Hoog S."/>
            <person name="Gorbushina A."/>
            <person name="Stielow B."/>
            <person name="Teixiera M."/>
            <person name="Abouelleil A."/>
            <person name="Chapman S.B."/>
            <person name="Priest M."/>
            <person name="Young S.K."/>
            <person name="Wortman J."/>
            <person name="Nusbaum C."/>
            <person name="Birren B."/>
        </authorList>
    </citation>
    <scope>NUCLEOTIDE SEQUENCE [LARGE SCALE GENOMIC DNA]</scope>
    <source>
        <strain evidence="3 4">CBS 43764</strain>
    </source>
</reference>
<dbReference type="RefSeq" id="XP_016217373.1">
    <property type="nucleotide sequence ID" value="XM_016354361.1"/>
</dbReference>
<dbReference type="InParanoid" id="A0A0D2B8H9"/>
<dbReference type="GeneID" id="27309442"/>
<gene>
    <name evidence="3" type="ORF">PV09_01469</name>
</gene>
<dbReference type="OrthoDB" id="5377599at2759"/>
<dbReference type="Pfam" id="PF25438">
    <property type="entry name" value="DUF7896"/>
    <property type="match status" value="1"/>
</dbReference>
<feature type="compositionally biased region" description="Polar residues" evidence="1">
    <location>
        <begin position="54"/>
        <end position="89"/>
    </location>
</feature>
<accession>A0A0D2B8H9</accession>
<dbReference type="PANTHER" id="PTHR42031">
    <property type="entry name" value="KEY LIME PATHOGENICITY PROTEIN"/>
    <property type="match status" value="1"/>
</dbReference>
<dbReference type="InterPro" id="IPR057218">
    <property type="entry name" value="DUF7896"/>
</dbReference>
<feature type="compositionally biased region" description="Basic and acidic residues" evidence="1">
    <location>
        <begin position="507"/>
        <end position="516"/>
    </location>
</feature>
<evidence type="ECO:0000313" key="4">
    <source>
        <dbReference type="Proteomes" id="UP000053259"/>
    </source>
</evidence>
<feature type="compositionally biased region" description="Low complexity" evidence="1">
    <location>
        <begin position="362"/>
        <end position="378"/>
    </location>
</feature>
<feature type="domain" description="DUF7896" evidence="2">
    <location>
        <begin position="456"/>
        <end position="536"/>
    </location>
</feature>
<dbReference type="HOGENOM" id="CLU_415735_0_0_1"/>
<name>A0A0D2B8H9_9PEZI</name>
<feature type="compositionally biased region" description="Low complexity" evidence="1">
    <location>
        <begin position="323"/>
        <end position="339"/>
    </location>
</feature>
<feature type="region of interest" description="Disordered" evidence="1">
    <location>
        <begin position="305"/>
        <end position="394"/>
    </location>
</feature>
<feature type="region of interest" description="Disordered" evidence="1">
    <location>
        <begin position="502"/>
        <end position="521"/>
    </location>
</feature>
<sequence length="660" mass="73019">MEHSPPSADVKYQQAALAVQQSTGMTMEELVKMHRSLSSRRASTSRMRKRKWSHSNQNRSVPPTLGTPQGPSPNSVEISQATAQMSRGSHSAPAAPPLSRIVSHSSFGASPPLVMSQWQQANGTDCGGNTSDQRQPRFVEGEWHDPSEFVDDMSNFTFHTQLNYTTTSRPEHQAYSPDFAFSESLQSPWTATSSPSFDSSRLSLDLTDTSVSSFSMSRDPTRGSSTESLANQVSLMRVKSETSYLSLPDPPFRHPFSVPVETSSSYPSSDTQFVPHHTVLSSPVPIISAQSASLESPSEDFNYTAASCEVPSDPSHGAASDMQRSSSNQSSTSKTSSKSRSQKRRLETLQHSQRFLAPAQTSHSSLSSSSTSSSSSSSQYTKKEHSQNMFQGNSMVRLKSENGEEKVYGVLPRNTDRQMRPAQQKVKCPRCEDHPDGFRGEHELQRHMSRAHAKIRKVWVCVDPTPDQKFLANCKACRTKKRYGAYYNAAAHLRRTHFNPRKKGRRCKGEEYEKRGGKGGGNWPPMSLIKAHFIREIEEVVDENEEQKEDSTECDEDDDDTELEQCADLPANLADASPYDAISFNFADAALGAPPLDAFPPVSSNELHVAPVFNGSMTFYNSDMMSQANAMYADDMPFDADQPEFTQTDEAFNNFTGGQT</sequence>
<evidence type="ECO:0000313" key="3">
    <source>
        <dbReference type="EMBL" id="KIW07504.1"/>
    </source>
</evidence>
<dbReference type="AlphaFoldDB" id="A0A0D2B8H9"/>
<proteinExistence type="predicted"/>
<dbReference type="STRING" id="253628.A0A0D2B8H9"/>
<dbReference type="PANTHER" id="PTHR42031:SF1">
    <property type="entry name" value="KEY LIME PATHOGENICITY PROTEIN"/>
    <property type="match status" value="1"/>
</dbReference>
<feature type="region of interest" description="Disordered" evidence="1">
    <location>
        <begin position="541"/>
        <end position="561"/>
    </location>
</feature>
<dbReference type="VEuPathDB" id="FungiDB:PV09_01469"/>